<dbReference type="InterPro" id="IPR000504">
    <property type="entry name" value="RRM_dom"/>
</dbReference>
<dbReference type="AlphaFoldDB" id="A0A401NVT8"/>
<evidence type="ECO:0000256" key="9">
    <source>
        <dbReference type="ARBA" id="ARBA00073574"/>
    </source>
</evidence>
<dbReference type="GO" id="GO:0005681">
    <property type="term" value="C:spliceosomal complex"/>
    <property type="evidence" value="ECO:0007669"/>
    <property type="project" value="UniProtKB-KW"/>
</dbReference>
<dbReference type="OrthoDB" id="7763451at2759"/>
<protein>
    <recommendedName>
        <fullName evidence="9">Splicing regulatory glutamine/lysine-rich protein 1</fullName>
    </recommendedName>
    <alternativeName>
        <fullName evidence="10">Serine/arginine-rich-splicing regulatory protein 86</fullName>
    </alternativeName>
    <alternativeName>
        <fullName evidence="11">Splicing factor, arginine/serine-rich 12</fullName>
    </alternativeName>
</protein>
<dbReference type="GO" id="GO:0008380">
    <property type="term" value="P:RNA splicing"/>
    <property type="evidence" value="ECO:0007669"/>
    <property type="project" value="UniProtKB-KW"/>
</dbReference>
<keyword evidence="4" id="KW-0507">mRNA processing</keyword>
<dbReference type="SUPFAM" id="SSF54928">
    <property type="entry name" value="RNA-binding domain, RBD"/>
    <property type="match status" value="2"/>
</dbReference>
<reference evidence="15 16" key="1">
    <citation type="journal article" date="2018" name="Nat. Ecol. Evol.">
        <title>Shark genomes provide insights into elasmobranch evolution and the origin of vertebrates.</title>
        <authorList>
            <person name="Hara Y"/>
            <person name="Yamaguchi K"/>
            <person name="Onimaru K"/>
            <person name="Kadota M"/>
            <person name="Koyanagi M"/>
            <person name="Keeley SD"/>
            <person name="Tatsumi K"/>
            <person name="Tanaka K"/>
            <person name="Motone F"/>
            <person name="Kageyama Y"/>
            <person name="Nozu R"/>
            <person name="Adachi N"/>
            <person name="Nishimura O"/>
            <person name="Nakagawa R"/>
            <person name="Tanegashima C"/>
            <person name="Kiyatake I"/>
            <person name="Matsumoto R"/>
            <person name="Murakumo K"/>
            <person name="Nishida K"/>
            <person name="Terakita A"/>
            <person name="Kuratani S"/>
            <person name="Sato K"/>
            <person name="Hyodo S Kuraku.S."/>
        </authorList>
    </citation>
    <scope>NUCLEOTIDE SEQUENCE [LARGE SCALE GENOMIC DNA]</scope>
</reference>
<dbReference type="STRING" id="75743.A0A401NVT8"/>
<feature type="compositionally biased region" description="Basic residues" evidence="13">
    <location>
        <begin position="304"/>
        <end position="335"/>
    </location>
</feature>
<keyword evidence="6" id="KW-0508">mRNA splicing</keyword>
<evidence type="ECO:0000256" key="4">
    <source>
        <dbReference type="ARBA" id="ARBA00022664"/>
    </source>
</evidence>
<dbReference type="Gene3D" id="3.30.70.330">
    <property type="match status" value="2"/>
</dbReference>
<name>A0A401NVT8_SCYTO</name>
<comment type="subcellular location">
    <subcellularLocation>
        <location evidence="1">Nucleus</location>
    </subcellularLocation>
</comment>
<dbReference type="GO" id="GO:0006397">
    <property type="term" value="P:mRNA processing"/>
    <property type="evidence" value="ECO:0007669"/>
    <property type="project" value="UniProtKB-KW"/>
</dbReference>
<feature type="compositionally biased region" description="Basic residues" evidence="13">
    <location>
        <begin position="408"/>
        <end position="417"/>
    </location>
</feature>
<comment type="function">
    <text evidence="8">Participates in the regulation of alternative splicing by modulating the activity of other splice facors. Inhibits the splicing activity of SFRS1, SFRS2 and SFRS6. Augments the splicing activity of SFRS3.</text>
</comment>
<evidence type="ECO:0000256" key="13">
    <source>
        <dbReference type="SAM" id="MobiDB-lite"/>
    </source>
</evidence>
<dbReference type="CDD" id="cd12260">
    <property type="entry name" value="RRM2_SREK1"/>
    <property type="match status" value="1"/>
</dbReference>
<evidence type="ECO:0000256" key="8">
    <source>
        <dbReference type="ARBA" id="ARBA00058989"/>
    </source>
</evidence>
<evidence type="ECO:0000259" key="14">
    <source>
        <dbReference type="PROSITE" id="PS50102"/>
    </source>
</evidence>
<evidence type="ECO:0000256" key="1">
    <source>
        <dbReference type="ARBA" id="ARBA00004123"/>
    </source>
</evidence>
<evidence type="ECO:0000256" key="12">
    <source>
        <dbReference type="PROSITE-ProRule" id="PRU00176"/>
    </source>
</evidence>
<feature type="region of interest" description="Disordered" evidence="13">
    <location>
        <begin position="295"/>
        <end position="417"/>
    </location>
</feature>
<evidence type="ECO:0000256" key="7">
    <source>
        <dbReference type="ARBA" id="ARBA00023242"/>
    </source>
</evidence>
<dbReference type="PANTHER" id="PTHR32343:SF71">
    <property type="entry name" value="SPLICING REGULATORY GLUTAMIC ACID AND LYSINE RICH PROTEIN 1"/>
    <property type="match status" value="1"/>
</dbReference>
<sequence length="417" mass="45624">MSTSVVQVTNISPVASSEQLTTLFSFLGEIEQFRIFPSDNSPIPVSSRVCYIKYHDPVSVGVAQHLTNVVFIDRGLIVVPFREGKIPDETKAVSLLAPATPTGLLSGAGLLPIPTSNPLASITTVDAVTSTMGAVVASVPFTTLGALQAGLDPALTALGLNSQPPTMGNVDPTKIEEIRRTIYVGNLNSQTTTADQLLEFFSQVGEVKFVRMAGDETQPTRFAFVEFAEQPSVLRALAFNGAMFGDRPLKINHSNNAIVKPPEMTPQAAAKELEEVMKRVREAQSFISAVIEPVAEKESDDKNRRSRSYSRSRKKRSRSSSKQRSSRSRSQHRSPSRQNDKRDSKSPPAKRSQSKDRRQSKSCSPPREKATESDSKGKEEEEENKDGNGDNGKKKEKKSSTQQEKNSASRKSRSSSR</sequence>
<dbReference type="OMA" id="MYPADEF"/>
<organism evidence="15 16">
    <name type="scientific">Scyliorhinus torazame</name>
    <name type="common">Cloudy catshark</name>
    <name type="synonym">Catulus torazame</name>
    <dbReference type="NCBI Taxonomy" id="75743"/>
    <lineage>
        <taxon>Eukaryota</taxon>
        <taxon>Metazoa</taxon>
        <taxon>Chordata</taxon>
        <taxon>Craniata</taxon>
        <taxon>Vertebrata</taxon>
        <taxon>Chondrichthyes</taxon>
        <taxon>Elasmobranchii</taxon>
        <taxon>Galeomorphii</taxon>
        <taxon>Galeoidea</taxon>
        <taxon>Carcharhiniformes</taxon>
        <taxon>Scyliorhinidae</taxon>
        <taxon>Scyliorhinus</taxon>
    </lineage>
</organism>
<evidence type="ECO:0000256" key="6">
    <source>
        <dbReference type="ARBA" id="ARBA00023187"/>
    </source>
</evidence>
<dbReference type="InterPro" id="IPR012677">
    <property type="entry name" value="Nucleotide-bd_a/b_plait_sf"/>
</dbReference>
<feature type="domain" description="RRM" evidence="14">
    <location>
        <begin position="180"/>
        <end position="256"/>
    </location>
</feature>
<keyword evidence="12" id="KW-0694">RNA-binding</keyword>
<keyword evidence="5" id="KW-0747">Spliceosome</keyword>
<gene>
    <name evidence="15" type="ORF">scyTo_0014839</name>
</gene>
<dbReference type="InterPro" id="IPR035979">
    <property type="entry name" value="RBD_domain_sf"/>
</dbReference>
<accession>A0A401NVT8</accession>
<comment type="similarity">
    <text evidence="2">Belongs to the splicing factor SR family.</text>
</comment>
<dbReference type="Proteomes" id="UP000288216">
    <property type="component" value="Unassembled WGS sequence"/>
</dbReference>
<evidence type="ECO:0000256" key="5">
    <source>
        <dbReference type="ARBA" id="ARBA00022728"/>
    </source>
</evidence>
<dbReference type="SMART" id="SM00360">
    <property type="entry name" value="RRM"/>
    <property type="match status" value="2"/>
</dbReference>
<evidence type="ECO:0000313" key="16">
    <source>
        <dbReference type="Proteomes" id="UP000288216"/>
    </source>
</evidence>
<proteinExistence type="inferred from homology"/>
<dbReference type="Pfam" id="PF00076">
    <property type="entry name" value="RRM_1"/>
    <property type="match status" value="1"/>
</dbReference>
<dbReference type="GO" id="GO:0005654">
    <property type="term" value="C:nucleoplasm"/>
    <property type="evidence" value="ECO:0007669"/>
    <property type="project" value="TreeGrafter"/>
</dbReference>
<dbReference type="InterPro" id="IPR034192">
    <property type="entry name" value="SREK1_RRM2"/>
</dbReference>
<dbReference type="PROSITE" id="PS50102">
    <property type="entry name" value="RRM"/>
    <property type="match status" value="1"/>
</dbReference>
<keyword evidence="3" id="KW-0597">Phosphoprotein</keyword>
<evidence type="ECO:0000313" key="15">
    <source>
        <dbReference type="EMBL" id="GCB64998.1"/>
    </source>
</evidence>
<evidence type="ECO:0000256" key="3">
    <source>
        <dbReference type="ARBA" id="ARBA00022553"/>
    </source>
</evidence>
<keyword evidence="16" id="KW-1185">Reference proteome</keyword>
<comment type="caution">
    <text evidence="15">The sequence shown here is derived from an EMBL/GenBank/DDBJ whole genome shotgun (WGS) entry which is preliminary data.</text>
</comment>
<keyword evidence="7" id="KW-0539">Nucleus</keyword>
<evidence type="ECO:0000256" key="11">
    <source>
        <dbReference type="ARBA" id="ARBA00080569"/>
    </source>
</evidence>
<dbReference type="GO" id="GO:0003723">
    <property type="term" value="F:RNA binding"/>
    <property type="evidence" value="ECO:0007669"/>
    <property type="project" value="UniProtKB-UniRule"/>
</dbReference>
<feature type="compositionally biased region" description="Basic and acidic residues" evidence="13">
    <location>
        <begin position="366"/>
        <end position="393"/>
    </location>
</feature>
<evidence type="ECO:0000256" key="10">
    <source>
        <dbReference type="ARBA" id="ARBA00076771"/>
    </source>
</evidence>
<dbReference type="FunFam" id="3.30.70.330:FF:000084">
    <property type="entry name" value="Serine/arginine-rich splicing factor 11 isoform 1"/>
    <property type="match status" value="1"/>
</dbReference>
<dbReference type="PANTHER" id="PTHR32343">
    <property type="entry name" value="SERINE/ARGININE-RICH SPLICING FACTOR"/>
    <property type="match status" value="1"/>
</dbReference>
<dbReference type="FunFam" id="3.30.70.330:FF:000142">
    <property type="entry name" value="splicing regulatory glutamine/lysine-rich protein 1 isoform X1"/>
    <property type="match status" value="1"/>
</dbReference>
<dbReference type="EMBL" id="BFAA01008123">
    <property type="protein sequence ID" value="GCB64998.1"/>
    <property type="molecule type" value="Genomic_DNA"/>
</dbReference>
<evidence type="ECO:0000256" key="2">
    <source>
        <dbReference type="ARBA" id="ARBA00010269"/>
    </source>
</evidence>